<dbReference type="Proteomes" id="UP000265703">
    <property type="component" value="Unassembled WGS sequence"/>
</dbReference>
<proteinExistence type="predicted"/>
<evidence type="ECO:0000313" key="1">
    <source>
        <dbReference type="EMBL" id="RIA90624.1"/>
    </source>
</evidence>
<gene>
    <name evidence="1" type="ORF">C1645_823161</name>
</gene>
<accession>A0A397T6H4</accession>
<reference evidence="1 2" key="1">
    <citation type="submission" date="2018-06" db="EMBL/GenBank/DDBJ databases">
        <title>Comparative genomics reveals the genomic features of Rhizophagus irregularis, R. cerebriforme, R. diaphanum and Gigaspora rosea, and their symbiotic lifestyle signature.</title>
        <authorList>
            <person name="Morin E."/>
            <person name="San Clemente H."/>
            <person name="Chen E.C.H."/>
            <person name="De La Providencia I."/>
            <person name="Hainaut M."/>
            <person name="Kuo A."/>
            <person name="Kohler A."/>
            <person name="Murat C."/>
            <person name="Tang N."/>
            <person name="Roy S."/>
            <person name="Loubradou J."/>
            <person name="Henrissat B."/>
            <person name="Grigoriev I.V."/>
            <person name="Corradi N."/>
            <person name="Roux C."/>
            <person name="Martin F.M."/>
        </authorList>
    </citation>
    <scope>NUCLEOTIDE SEQUENCE [LARGE SCALE GENOMIC DNA]</scope>
    <source>
        <strain evidence="1 2">DAOM 227022</strain>
    </source>
</reference>
<name>A0A397T6H4_9GLOM</name>
<evidence type="ECO:0000313" key="2">
    <source>
        <dbReference type="Proteomes" id="UP000265703"/>
    </source>
</evidence>
<comment type="caution">
    <text evidence="1">The sequence shown here is derived from an EMBL/GenBank/DDBJ whole genome shotgun (WGS) entry which is preliminary data.</text>
</comment>
<protein>
    <submittedName>
        <fullName evidence="1">Uncharacterized protein</fullName>
    </submittedName>
</protein>
<dbReference type="AlphaFoldDB" id="A0A397T6H4"/>
<keyword evidence="2" id="KW-1185">Reference proteome</keyword>
<organism evidence="1 2">
    <name type="scientific">Glomus cerebriforme</name>
    <dbReference type="NCBI Taxonomy" id="658196"/>
    <lineage>
        <taxon>Eukaryota</taxon>
        <taxon>Fungi</taxon>
        <taxon>Fungi incertae sedis</taxon>
        <taxon>Mucoromycota</taxon>
        <taxon>Glomeromycotina</taxon>
        <taxon>Glomeromycetes</taxon>
        <taxon>Glomerales</taxon>
        <taxon>Glomeraceae</taxon>
        <taxon>Glomus</taxon>
    </lineage>
</organism>
<sequence length="68" mass="8096">MLSLLHEMYKNQFPYIEGITNCWLNDAKDNIEEPMYSNENSNINTIKDDEDTEENIIKERHNNSKMIC</sequence>
<dbReference type="EMBL" id="QKYT01000176">
    <property type="protein sequence ID" value="RIA90624.1"/>
    <property type="molecule type" value="Genomic_DNA"/>
</dbReference>